<evidence type="ECO:0000313" key="1">
    <source>
        <dbReference type="EMBL" id="MCR2045085.1"/>
    </source>
</evidence>
<comment type="caution">
    <text evidence="1">The sequence shown here is derived from an EMBL/GenBank/DDBJ whole genome shotgun (WGS) entry which is preliminary data.</text>
</comment>
<keyword evidence="2" id="KW-1185">Reference proteome</keyword>
<gene>
    <name evidence="1" type="ORF">NSA23_13330</name>
</gene>
<evidence type="ECO:0008006" key="3">
    <source>
        <dbReference type="Google" id="ProtNLM"/>
    </source>
</evidence>
<dbReference type="AlphaFoldDB" id="A0A9X2ML72"/>
<dbReference type="EMBL" id="JANJZL010000011">
    <property type="protein sequence ID" value="MCR2045085.1"/>
    <property type="molecule type" value="Genomic_DNA"/>
</dbReference>
<organism evidence="1 2">
    <name type="scientific">Anaerosalibacter massiliensis</name>
    <dbReference type="NCBI Taxonomy" id="1347392"/>
    <lineage>
        <taxon>Bacteria</taxon>
        <taxon>Bacillati</taxon>
        <taxon>Bacillota</taxon>
        <taxon>Tissierellia</taxon>
        <taxon>Tissierellales</taxon>
        <taxon>Sporanaerobacteraceae</taxon>
        <taxon>Anaerosalibacter</taxon>
    </lineage>
</organism>
<dbReference type="Proteomes" id="UP001142078">
    <property type="component" value="Unassembled WGS sequence"/>
</dbReference>
<protein>
    <recommendedName>
        <fullName evidence="3">Lipoprotein</fullName>
    </recommendedName>
</protein>
<name>A0A9X2ML72_9FIRM</name>
<sequence>MKKLILVFILVISTIFFSSCEFRNIETADRIKPPNNNTPPISGRWKIEGYKKSNEDILNEKKVRELLNKEIIFHKKVAVIGNDLCLNPSYKIKNVDSSDYLLYQYKVKPEYLNIKSKKVQIVTLTSEEKFFYEFIKEDDDKIIIKIDGGFFYLTKISDELKEEDLEKYIKDCKKDGNNHLADKGDEGLKSGVLLGLRYRDNSQSKDEMEGWKYRTIWIASENKSLDRIYGMEDLFLPRKTGFWKVGVDKTDENSKESLYAYSINKEPVETESLQEIKKIAKNSVNTIVYIGNDYISLEYVEDFPAGKTGLETLPIDNMRSDNSIKISDITGENGKQIFYESATKEFSSDRNVESEYLDIKPNEESFGLARKNGHWIMKGRLNFLEGNKDVYKDFNIKIIPPKELVLYDELAVSWNAIKLKVPDAVDAFTSPNEDIALIFTPNKILTYAIEKGKLAKKPLRELELNDSETVVMAEWATGKYVDRWEKEFLKNNAFIIQE</sequence>
<dbReference type="PROSITE" id="PS51257">
    <property type="entry name" value="PROKAR_LIPOPROTEIN"/>
    <property type="match status" value="1"/>
</dbReference>
<dbReference type="OrthoDB" id="2677224at2"/>
<dbReference type="RefSeq" id="WP_042682623.1">
    <property type="nucleotide sequence ID" value="NZ_CABKTM010000049.1"/>
</dbReference>
<proteinExistence type="predicted"/>
<evidence type="ECO:0000313" key="2">
    <source>
        <dbReference type="Proteomes" id="UP001142078"/>
    </source>
</evidence>
<accession>A0A9X2ML72</accession>
<reference evidence="1" key="1">
    <citation type="submission" date="2022-07" db="EMBL/GenBank/DDBJ databases">
        <title>Enhanced cultured diversity of the mouse gut microbiota enables custom-made synthetic communities.</title>
        <authorList>
            <person name="Afrizal A."/>
        </authorList>
    </citation>
    <scope>NUCLEOTIDE SEQUENCE</scope>
    <source>
        <strain evidence="1">DSM 29482</strain>
    </source>
</reference>